<evidence type="ECO:0000256" key="1">
    <source>
        <dbReference type="SAM" id="Phobius"/>
    </source>
</evidence>
<comment type="caution">
    <text evidence="2">The sequence shown here is derived from an EMBL/GenBank/DDBJ whole genome shotgun (WGS) entry which is preliminary data.</text>
</comment>
<accession>A0A3M6UFD8</accession>
<feature type="transmembrane region" description="Helical" evidence="1">
    <location>
        <begin position="6"/>
        <end position="29"/>
    </location>
</feature>
<keyword evidence="1" id="KW-0472">Membrane</keyword>
<evidence type="ECO:0000313" key="2">
    <source>
        <dbReference type="EMBL" id="RMX52345.1"/>
    </source>
</evidence>
<dbReference type="AlphaFoldDB" id="A0A3M6UFD8"/>
<organism evidence="2 3">
    <name type="scientific">Pocillopora damicornis</name>
    <name type="common">Cauliflower coral</name>
    <name type="synonym">Millepora damicornis</name>
    <dbReference type="NCBI Taxonomy" id="46731"/>
    <lineage>
        <taxon>Eukaryota</taxon>
        <taxon>Metazoa</taxon>
        <taxon>Cnidaria</taxon>
        <taxon>Anthozoa</taxon>
        <taxon>Hexacorallia</taxon>
        <taxon>Scleractinia</taxon>
        <taxon>Astrocoeniina</taxon>
        <taxon>Pocilloporidae</taxon>
        <taxon>Pocillopora</taxon>
    </lineage>
</organism>
<dbReference type="Proteomes" id="UP000275408">
    <property type="component" value="Unassembled WGS sequence"/>
</dbReference>
<keyword evidence="1" id="KW-0812">Transmembrane</keyword>
<dbReference type="EMBL" id="RCHS01001655">
    <property type="protein sequence ID" value="RMX52345.1"/>
    <property type="molecule type" value="Genomic_DNA"/>
</dbReference>
<evidence type="ECO:0000313" key="3">
    <source>
        <dbReference type="Proteomes" id="UP000275408"/>
    </source>
</evidence>
<gene>
    <name evidence="2" type="ORF">pdam_00020494</name>
</gene>
<name>A0A3M6UFD8_POCDA</name>
<proteinExistence type="predicted"/>
<keyword evidence="1" id="KW-1133">Transmembrane helix</keyword>
<sequence>MLLASIYLLPLVFLEVYMMFGCYCALLSWETLLIQTKPGLSDHLRILVGLRATRGSLTERYLRQDCIRTRIWYDQRKMEGFT</sequence>
<reference evidence="2 3" key="1">
    <citation type="journal article" date="2018" name="Sci. Rep.">
        <title>Comparative analysis of the Pocillopora damicornis genome highlights role of immune system in coral evolution.</title>
        <authorList>
            <person name="Cunning R."/>
            <person name="Bay R.A."/>
            <person name="Gillette P."/>
            <person name="Baker A.C."/>
            <person name="Traylor-Knowles N."/>
        </authorList>
    </citation>
    <scope>NUCLEOTIDE SEQUENCE [LARGE SCALE GENOMIC DNA]</scope>
    <source>
        <strain evidence="2">RSMAS</strain>
        <tissue evidence="2">Whole animal</tissue>
    </source>
</reference>
<keyword evidence="3" id="KW-1185">Reference proteome</keyword>
<protein>
    <submittedName>
        <fullName evidence="2">Uncharacterized protein</fullName>
    </submittedName>
</protein>